<evidence type="ECO:0000313" key="2">
    <source>
        <dbReference type="Proteomes" id="UP001271890"/>
    </source>
</evidence>
<dbReference type="Proteomes" id="UP001271890">
    <property type="component" value="Unassembled WGS sequence"/>
</dbReference>
<feature type="non-terminal residue" evidence="1">
    <location>
        <position position="83"/>
    </location>
</feature>
<evidence type="ECO:0000313" key="1">
    <source>
        <dbReference type="EMBL" id="MDX7989527.1"/>
    </source>
</evidence>
<gene>
    <name evidence="1" type="ORF">FE392_19960</name>
</gene>
<dbReference type="RefSeq" id="WP_319931888.1">
    <property type="nucleotide sequence ID" value="NZ_VCDN01000242.1"/>
</dbReference>
<sequence>EEQFHYDGNGNLSQHLPVDAYGAMQQITQRQKAGRVVQQGDIRYRYDDNGRLEEKTEQRDGFRPLIWRYRWNSQNQLTHCETP</sequence>
<name>A0ABU4SFE4_9GAMM</name>
<evidence type="ECO:0008006" key="3">
    <source>
        <dbReference type="Google" id="ProtNLM"/>
    </source>
</evidence>
<keyword evidence="2" id="KW-1185">Reference proteome</keyword>
<reference evidence="2" key="1">
    <citation type="journal article" date="2024" name="Toxins">
        <title>Genome Sequence Analysis of Native Xenorhabdus Strains Isolated from Entomopathogenic Nematodes in Argentina.</title>
        <authorList>
            <person name="Palma L."/>
            <person name="Frizzo L."/>
            <person name="Kaiser S."/>
            <person name="Berry C."/>
            <person name="Caballero P."/>
            <person name="Bode H.B."/>
            <person name="Del Valle E.E."/>
        </authorList>
    </citation>
    <scope>NUCLEOTIDE SEQUENCE [LARGE SCALE GENOMIC DNA]</scope>
    <source>
        <strain evidence="2">12</strain>
    </source>
</reference>
<accession>A0ABU4SFE4</accession>
<comment type="caution">
    <text evidence="1">The sequence shown here is derived from an EMBL/GenBank/DDBJ whole genome shotgun (WGS) entry which is preliminary data.</text>
</comment>
<dbReference type="EMBL" id="VCDN01000242">
    <property type="protein sequence ID" value="MDX7989527.1"/>
    <property type="molecule type" value="Genomic_DNA"/>
</dbReference>
<dbReference type="Gene3D" id="2.180.10.10">
    <property type="entry name" value="RHS repeat-associated core"/>
    <property type="match status" value="1"/>
</dbReference>
<proteinExistence type="predicted"/>
<protein>
    <recommendedName>
        <fullName evidence="3">YD repeat-containing protein</fullName>
    </recommendedName>
</protein>
<organism evidence="1 2">
    <name type="scientific">Xenorhabdus santafensis</name>
    <dbReference type="NCBI Taxonomy" id="2582833"/>
    <lineage>
        <taxon>Bacteria</taxon>
        <taxon>Pseudomonadati</taxon>
        <taxon>Pseudomonadota</taxon>
        <taxon>Gammaproteobacteria</taxon>
        <taxon>Enterobacterales</taxon>
        <taxon>Morganellaceae</taxon>
        <taxon>Xenorhabdus</taxon>
    </lineage>
</organism>
<feature type="non-terminal residue" evidence="1">
    <location>
        <position position="1"/>
    </location>
</feature>